<evidence type="ECO:0000313" key="9">
    <source>
        <dbReference type="EMBL" id="QSG16108.1"/>
    </source>
</evidence>
<evidence type="ECO:0000256" key="7">
    <source>
        <dbReference type="PIRSR" id="PIRSR601501-1"/>
    </source>
</evidence>
<comment type="subcellular location">
    <subcellularLocation>
        <location evidence="2">Cell envelope</location>
    </subcellularLocation>
</comment>
<name>A0A897NTH4_9EURY</name>
<dbReference type="GO" id="GO:0008901">
    <property type="term" value="F:ferredoxin hydrogenase activity"/>
    <property type="evidence" value="ECO:0007669"/>
    <property type="project" value="InterPro"/>
</dbReference>
<dbReference type="InterPro" id="IPR001501">
    <property type="entry name" value="Ni-dep_hyd_lsu"/>
</dbReference>
<evidence type="ECO:0000256" key="1">
    <source>
        <dbReference type="ARBA" id="ARBA00001967"/>
    </source>
</evidence>
<evidence type="ECO:0000256" key="4">
    <source>
        <dbReference type="ARBA" id="ARBA00022596"/>
    </source>
</evidence>
<feature type="binding site" evidence="7">
    <location>
        <position position="41"/>
    </location>
    <ligand>
        <name>Mg(2+)</name>
        <dbReference type="ChEBI" id="CHEBI:18420"/>
    </ligand>
</feature>
<evidence type="ECO:0000256" key="6">
    <source>
        <dbReference type="ARBA" id="ARBA00023002"/>
    </source>
</evidence>
<evidence type="ECO:0000256" key="2">
    <source>
        <dbReference type="ARBA" id="ARBA00004196"/>
    </source>
</evidence>
<gene>
    <name evidence="9" type="primary">hyaB2</name>
    <name evidence="9" type="ORF">HSEST_2598</name>
</gene>
<comment type="cofactor">
    <cofactor evidence="1 7">
        <name>Ni(2+)</name>
        <dbReference type="ChEBI" id="CHEBI:49786"/>
    </cofactor>
</comment>
<dbReference type="PANTHER" id="PTHR42958">
    <property type="entry name" value="HYDROGENASE-2 LARGE CHAIN"/>
    <property type="match status" value="1"/>
</dbReference>
<keyword evidence="7" id="KW-0408">Iron</keyword>
<dbReference type="Gene3D" id="1.10.645.10">
    <property type="entry name" value="Cytochrome-c3 Hydrogenase, chain B"/>
    <property type="match status" value="1"/>
</dbReference>
<accession>A0A897NTH4</accession>
<reference evidence="9 10" key="1">
    <citation type="submission" date="2020-11" db="EMBL/GenBank/DDBJ databases">
        <title>Carbohydrate-dependent, anaerobic sulfur respiration: A novel catabolism in halophilic archaea.</title>
        <authorList>
            <person name="Sorokin D.Y."/>
            <person name="Messina E."/>
            <person name="Smedile F."/>
            <person name="La Cono V."/>
            <person name="Hallsworth J.E."/>
            <person name="Yakimov M.M."/>
        </authorList>
    </citation>
    <scope>NUCLEOTIDE SEQUENCE [LARGE SCALE GENOMIC DNA]</scope>
    <source>
        <strain evidence="9 10">HSR-Est</strain>
    </source>
</reference>
<dbReference type="PROSITE" id="PS00508">
    <property type="entry name" value="NI_HGENASE_L_2"/>
    <property type="match status" value="1"/>
</dbReference>
<comment type="similarity">
    <text evidence="3">Belongs to the [NiFe]/[NiFeSe] hydrogenase large subunit family.</text>
</comment>
<sequence>MPEIEINPTTRIEGHHSTTIDVRDGQIASAKSHMEMFRGIENITVGRPPSDVPQITQMVCGVCFTSHRKAATLALEDAAARAGVFGGVPYNARLLQNVMEGMFLLWNHAIHLFTLAGPDYSDAVADTGYARLNPNEGAGYESALSNQRTLLQAFTEFGGRAPHPLTYAPGGVVAQPDEETMDRVRERIASVDEWVGPTDAVPEVLAAVRDRRGPPSDARGLYDMVSVLVAAAEEGADEFGVGPGRFYANGMFYDDSGGLVFPGGVFVDGSVRDPSRTELLASITEDTSHAWYTEESGGHPQRAPPPEPAPDKEGAYSWGKAPRFDGQAVETGPLARLIAAGDDPFDLRSELGGDPQRSSTLNRLIARVQEFLLVRDMLGEWIESVDIHGPLRAEWTDDFTAEGVGLWGASRGALSHWVRVENGEIANYQIISPTLWNLGPRDKAGNPSILEYALEGMAVEDPRDPVNVMRTIRSYDPCLGCAVHVQDGEETRFVGDLEPPRPTDSLGD</sequence>
<feature type="binding site" evidence="7">
    <location>
        <position position="60"/>
    </location>
    <ligand>
        <name>Ni(2+)</name>
        <dbReference type="ChEBI" id="CHEBI:49786"/>
    </ligand>
</feature>
<evidence type="ECO:0000256" key="5">
    <source>
        <dbReference type="ARBA" id="ARBA00022723"/>
    </source>
</evidence>
<keyword evidence="7" id="KW-0460">Magnesium</keyword>
<keyword evidence="10" id="KW-1185">Reference proteome</keyword>
<keyword evidence="6" id="KW-0560">Oxidoreductase</keyword>
<dbReference type="Proteomes" id="UP000663292">
    <property type="component" value="Chromosome"/>
</dbReference>
<feature type="region of interest" description="Disordered" evidence="8">
    <location>
        <begin position="293"/>
        <end position="319"/>
    </location>
</feature>
<dbReference type="InterPro" id="IPR050867">
    <property type="entry name" value="NiFe/NiFeSe_hydrgnase_LSU"/>
</dbReference>
<evidence type="ECO:0000256" key="8">
    <source>
        <dbReference type="SAM" id="MobiDB-lite"/>
    </source>
</evidence>
<comment type="cofactor">
    <cofactor evidence="7">
        <name>Fe cation</name>
        <dbReference type="ChEBI" id="CHEBI:24875"/>
    </cofactor>
</comment>
<dbReference type="InterPro" id="IPR018194">
    <property type="entry name" value="Ni-dep_hyd_lsu_Ni_BS"/>
</dbReference>
<organism evidence="9 10">
    <name type="scientific">Halapricum desulfuricans</name>
    <dbReference type="NCBI Taxonomy" id="2841257"/>
    <lineage>
        <taxon>Archaea</taxon>
        <taxon>Methanobacteriati</taxon>
        <taxon>Methanobacteriota</taxon>
        <taxon>Stenosarchaea group</taxon>
        <taxon>Halobacteria</taxon>
        <taxon>Halobacteriales</taxon>
        <taxon>Haloarculaceae</taxon>
        <taxon>Halapricum</taxon>
    </lineage>
</organism>
<dbReference type="EMBL" id="CP064791">
    <property type="protein sequence ID" value="QSG16108.1"/>
    <property type="molecule type" value="Genomic_DNA"/>
</dbReference>
<dbReference type="InterPro" id="IPR029014">
    <property type="entry name" value="NiFe-Hase_large"/>
</dbReference>
<proteinExistence type="inferred from homology"/>
<feature type="binding site" evidence="7">
    <location>
        <position position="63"/>
    </location>
    <ligand>
        <name>Ni(2+)</name>
        <dbReference type="ChEBI" id="CHEBI:49786"/>
    </ligand>
</feature>
<dbReference type="GeneID" id="68859229"/>
<protein>
    <submittedName>
        <fullName evidence="9">Ni,Fe-hydrogenase I large subunit</fullName>
    </submittedName>
</protein>
<feature type="binding site" evidence="7">
    <location>
        <position position="478"/>
    </location>
    <ligand>
        <name>Ni(2+)</name>
        <dbReference type="ChEBI" id="CHEBI:49786"/>
    </ligand>
</feature>
<keyword evidence="5 7" id="KW-0479">Metal-binding</keyword>
<evidence type="ECO:0000256" key="3">
    <source>
        <dbReference type="ARBA" id="ARBA00009292"/>
    </source>
</evidence>
<dbReference type="GO" id="GO:0016151">
    <property type="term" value="F:nickel cation binding"/>
    <property type="evidence" value="ECO:0007669"/>
    <property type="project" value="InterPro"/>
</dbReference>
<feature type="binding site" evidence="7">
    <location>
        <position position="430"/>
    </location>
    <ligand>
        <name>Mg(2+)</name>
        <dbReference type="ChEBI" id="CHEBI:18420"/>
    </ligand>
</feature>
<dbReference type="RefSeq" id="WP_229121379.1">
    <property type="nucleotide sequence ID" value="NZ_CP064791.1"/>
</dbReference>
<dbReference type="SUPFAM" id="SSF56762">
    <property type="entry name" value="HydB/Nqo4-like"/>
    <property type="match status" value="1"/>
</dbReference>
<keyword evidence="4 7" id="KW-0533">Nickel</keyword>
<dbReference type="AlphaFoldDB" id="A0A897NTH4"/>
<feature type="binding site" evidence="7">
    <location>
        <position position="63"/>
    </location>
    <ligand>
        <name>Fe cation</name>
        <dbReference type="ChEBI" id="CHEBI:24875"/>
    </ligand>
</feature>
<dbReference type="PANTHER" id="PTHR42958:SF4">
    <property type="entry name" value="HYDROGENASE EXPRESSION_FORMATION PROTEIN HUPK"/>
    <property type="match status" value="1"/>
</dbReference>
<dbReference type="Pfam" id="PF00374">
    <property type="entry name" value="NiFeSe_Hases"/>
    <property type="match status" value="2"/>
</dbReference>
<evidence type="ECO:0000313" key="10">
    <source>
        <dbReference type="Proteomes" id="UP000663292"/>
    </source>
</evidence>
<feature type="binding site" evidence="7">
    <location>
        <position position="481"/>
    </location>
    <ligand>
        <name>Fe cation</name>
        <dbReference type="ChEBI" id="CHEBI:24875"/>
    </ligand>
</feature>
<feature type="binding site" evidence="7">
    <location>
        <position position="484"/>
    </location>
    <ligand>
        <name>Mg(2+)</name>
        <dbReference type="ChEBI" id="CHEBI:18420"/>
    </ligand>
</feature>